<accession>A0A5B8I6A1</accession>
<dbReference type="OrthoDB" id="7173339at2"/>
<keyword evidence="1" id="KW-1133">Transmembrane helix</keyword>
<dbReference type="AlphaFoldDB" id="A0A5B8I6A1"/>
<name>A0A5B8I6A1_9RHOB</name>
<dbReference type="EMBL" id="CP042261">
    <property type="protein sequence ID" value="QDY68985.1"/>
    <property type="molecule type" value="Genomic_DNA"/>
</dbReference>
<protein>
    <recommendedName>
        <fullName evidence="4">Tetratricopeptide repeat-like domain-containing protein</fullName>
    </recommendedName>
</protein>
<feature type="transmembrane region" description="Helical" evidence="1">
    <location>
        <begin position="27"/>
        <end position="45"/>
    </location>
</feature>
<proteinExistence type="predicted"/>
<evidence type="ECO:0008006" key="4">
    <source>
        <dbReference type="Google" id="ProtNLM"/>
    </source>
</evidence>
<reference evidence="2 3" key="1">
    <citation type="submission" date="2019-07" db="EMBL/GenBank/DDBJ databases">
        <title>Litoreibacter alkalisoli sp. nov., isolated from saline-alkaline soil.</title>
        <authorList>
            <person name="Wang S."/>
            <person name="Xu L."/>
            <person name="Xing Y.-T."/>
            <person name="Sun J.-Q."/>
        </authorList>
    </citation>
    <scope>NUCLEOTIDE SEQUENCE [LARGE SCALE GENOMIC DNA]</scope>
    <source>
        <strain evidence="2 3">LN3S51</strain>
    </source>
</reference>
<evidence type="ECO:0000313" key="2">
    <source>
        <dbReference type="EMBL" id="QDY68985.1"/>
    </source>
</evidence>
<dbReference type="KEGG" id="lit:FPZ52_04645"/>
<keyword evidence="1" id="KW-0472">Membrane</keyword>
<evidence type="ECO:0000313" key="3">
    <source>
        <dbReference type="Proteomes" id="UP000318483"/>
    </source>
</evidence>
<gene>
    <name evidence="2" type="ORF">FPZ52_04645</name>
</gene>
<dbReference type="RefSeq" id="WP_146364156.1">
    <property type="nucleotide sequence ID" value="NZ_CP042261.1"/>
</dbReference>
<organism evidence="2 3">
    <name type="scientific">Qingshengfaniella alkalisoli</name>
    <dbReference type="NCBI Taxonomy" id="2599296"/>
    <lineage>
        <taxon>Bacteria</taxon>
        <taxon>Pseudomonadati</taxon>
        <taxon>Pseudomonadota</taxon>
        <taxon>Alphaproteobacteria</taxon>
        <taxon>Rhodobacterales</taxon>
        <taxon>Paracoccaceae</taxon>
        <taxon>Qingshengfaniella</taxon>
    </lineage>
</organism>
<dbReference type="Proteomes" id="UP000318483">
    <property type="component" value="Chromosome"/>
</dbReference>
<keyword evidence="1" id="KW-0812">Transmembrane</keyword>
<sequence>MSNPDSFIDEVTEEVRRDRLYGYARKYGWIAVAVVVAIVGGAGYLEWQKAQDASVAQASGDALISALDLEDPGARAAALDQVDLSGPGAAIRNLLEAAQLSADSPDEAIAALRAIADNTELPLVYRDLATVKMTMVPEASLSTDEKIAILEPLTAPGRPFRLSAMESEALVLIEQKNTDAALEKLAVIVGDNEASDTQRSRAQDLIVALGGSLDAS</sequence>
<keyword evidence="3" id="KW-1185">Reference proteome</keyword>
<evidence type="ECO:0000256" key="1">
    <source>
        <dbReference type="SAM" id="Phobius"/>
    </source>
</evidence>